<reference evidence="2" key="1">
    <citation type="submission" date="2021-02" db="EMBL/GenBank/DDBJ databases">
        <authorList>
            <person name="Dougan E. K."/>
            <person name="Rhodes N."/>
            <person name="Thang M."/>
            <person name="Chan C."/>
        </authorList>
    </citation>
    <scope>NUCLEOTIDE SEQUENCE</scope>
</reference>
<feature type="non-terminal residue" evidence="2">
    <location>
        <position position="685"/>
    </location>
</feature>
<keyword evidence="3" id="KW-1185">Reference proteome</keyword>
<sequence>VQFAISVLLLFSIQHSFSWLVWRYVSYARHVDYLYHTQTASAMERNTAGTWFRESRWVLSSKGNTTRTLPGPGRGSVLVRVTSTAGCSSYPLQRLRARLTDFKEMERARGKVFCLTDVPYIDVEALGSLMAKIFLDSIDQIVGHVVVIESEDMSWYNLCPSLGSRTTNIPTSQKFRCQLPLALFKLLLSRSMVVAAAVMLAVMALAVCVWAPDKIIRKCLALPFRQVATEALVAKCGKSAETCETPTISPTCSNKARAMYRAGEDDANFRKVCVRFVPTSRSESVVWWVGFTTFRTSPLSSQRSAAFMVRWQAGPEQAVAQWLSYPVMKKQLQLDRDAIQGPDELCQMAANHMLKESGEMKHVARGLMELQAVQSYSAGGYFPVNELLRAPFSEHLEEPLAGDTGQYYGRILAPLGLNRRNLKGDLGWHATTNSPVLYHALDVDWLDEGLNVEHGYLSTTDDPTKLKWPGEREVIVGPPPFMIQPESVFFDFLREALPGASHCHDQIEKLVIVTTMSCVPRTHKKMDFLEAPDAVLRDPRPPARRPGRQYRVLCEDPCFDRLAPWQTFDCITWYLWGHGTDYTGGTDILACGRILPTDVKVAGVPNGEDSFSFYGRATDKPEWQEGVQEFVAQLHHSTKNSCGIMFGGYLSCNHTKSKTASASHENHLAKFHPLILSPASDKQGA</sequence>
<dbReference type="AlphaFoldDB" id="A0A812MAS9"/>
<keyword evidence="1" id="KW-0812">Transmembrane</keyword>
<organism evidence="2 3">
    <name type="scientific">Symbiodinium natans</name>
    <dbReference type="NCBI Taxonomy" id="878477"/>
    <lineage>
        <taxon>Eukaryota</taxon>
        <taxon>Sar</taxon>
        <taxon>Alveolata</taxon>
        <taxon>Dinophyceae</taxon>
        <taxon>Suessiales</taxon>
        <taxon>Symbiodiniaceae</taxon>
        <taxon>Symbiodinium</taxon>
    </lineage>
</organism>
<keyword evidence="1" id="KW-0472">Membrane</keyword>
<evidence type="ECO:0000256" key="1">
    <source>
        <dbReference type="SAM" id="Phobius"/>
    </source>
</evidence>
<keyword evidence="1" id="KW-1133">Transmembrane helix</keyword>
<name>A0A812MAS9_9DINO</name>
<evidence type="ECO:0000313" key="3">
    <source>
        <dbReference type="Proteomes" id="UP000604046"/>
    </source>
</evidence>
<dbReference type="EMBL" id="CAJNDS010001316">
    <property type="protein sequence ID" value="CAE7255104.1"/>
    <property type="molecule type" value="Genomic_DNA"/>
</dbReference>
<dbReference type="Proteomes" id="UP000604046">
    <property type="component" value="Unassembled WGS sequence"/>
</dbReference>
<feature type="transmembrane region" description="Helical" evidence="1">
    <location>
        <begin position="187"/>
        <end position="211"/>
    </location>
</feature>
<comment type="caution">
    <text evidence="2">The sequence shown here is derived from an EMBL/GenBank/DDBJ whole genome shotgun (WGS) entry which is preliminary data.</text>
</comment>
<accession>A0A812MAS9</accession>
<gene>
    <name evidence="2" type="ORF">SNAT2548_LOCUS12958</name>
</gene>
<protein>
    <submittedName>
        <fullName evidence="2">Uncharacterized protein</fullName>
    </submittedName>
</protein>
<proteinExistence type="predicted"/>
<evidence type="ECO:0000313" key="2">
    <source>
        <dbReference type="EMBL" id="CAE7255104.1"/>
    </source>
</evidence>